<dbReference type="GO" id="GO:0051604">
    <property type="term" value="P:protein maturation"/>
    <property type="evidence" value="ECO:0007669"/>
    <property type="project" value="TreeGrafter"/>
</dbReference>
<dbReference type="Proteomes" id="UP000008319">
    <property type="component" value="Chromosome"/>
</dbReference>
<organism evidence="5 6">
    <name type="scientific">Proteus mirabilis (strain HI4320)</name>
    <dbReference type="NCBI Taxonomy" id="529507"/>
    <lineage>
        <taxon>Bacteria</taxon>
        <taxon>Pseudomonadati</taxon>
        <taxon>Pseudomonadota</taxon>
        <taxon>Gammaproteobacteria</taxon>
        <taxon>Enterobacterales</taxon>
        <taxon>Morganellaceae</taxon>
        <taxon>Proteus</taxon>
    </lineage>
</organism>
<gene>
    <name evidence="5" type="primary">hypD</name>
    <name evidence="5" type="ordered locus">PMI0039</name>
</gene>
<evidence type="ECO:0000256" key="3">
    <source>
        <dbReference type="ARBA" id="ARBA00023004"/>
    </source>
</evidence>
<keyword evidence="6" id="KW-1185">Reference proteome</keyword>
<dbReference type="GO" id="GO:0005506">
    <property type="term" value="F:iron ion binding"/>
    <property type="evidence" value="ECO:0007669"/>
    <property type="project" value="TreeGrafter"/>
</dbReference>
<proteinExistence type="inferred from homology"/>
<sequence length="379" mass="42204">MMQYVDEFRDPELAKALLAQIRETISQWPHPITRPLQIMEVCGGHTHAIFKFGLDRLLPQEIEFVHGPGCPVCVLPMGRIDACLEIAARPEVIFCTFGDAMRVPGRHGSMLDARRRGSDIRIVYSPLDSLKIAQDNPDKQVVFFGLGFETTMPSTAMTLQQAKLRGLKNFSLFCQHITIVPTLRCLLEQEDVRIDGFIAPGHVSMVIGCTPYQPLCDEFEKPFVVTGFEPLDLLQAILMVVKQLKAKAENADYVLSIENQYSRIVPNEGNKLAQKALKDVFMLKESSEWRGLGEIPMSGIQLTPAYAEFDAERRFTPAPQQVADNPQSRCGDVLTGRCKPSDCPLFGKSCTPETALGALMVSSEGACAAYYQYRREGNI</sequence>
<evidence type="ECO:0000256" key="4">
    <source>
        <dbReference type="PIRNR" id="PIRNR005622"/>
    </source>
</evidence>
<dbReference type="EnsemblBacteria" id="CAR40279">
    <property type="protein sequence ID" value="CAR40279"/>
    <property type="gene ID" value="PMI0039"/>
</dbReference>
<name>B4F2X5_PROMH</name>
<evidence type="ECO:0000313" key="6">
    <source>
        <dbReference type="Proteomes" id="UP000008319"/>
    </source>
</evidence>
<dbReference type="InterPro" id="IPR042243">
    <property type="entry name" value="HypD_1"/>
</dbReference>
<dbReference type="Pfam" id="PF01924">
    <property type="entry name" value="HypD"/>
    <property type="match status" value="1"/>
</dbReference>
<dbReference type="GO" id="GO:0070025">
    <property type="term" value="F:carbon monoxide binding"/>
    <property type="evidence" value="ECO:0007669"/>
    <property type="project" value="TreeGrafter"/>
</dbReference>
<protein>
    <recommendedName>
        <fullName evidence="4">Hydrogenase maturation factor</fullName>
    </recommendedName>
</protein>
<dbReference type="KEGG" id="pmr:PMI0039"/>
<dbReference type="PIRSF" id="PIRSF005622">
    <property type="entry name" value="Hydrgn_mat_hypD"/>
    <property type="match status" value="1"/>
</dbReference>
<evidence type="ECO:0000313" key="5">
    <source>
        <dbReference type="EMBL" id="CAR40279.1"/>
    </source>
</evidence>
<keyword evidence="2" id="KW-0479">Metal-binding</keyword>
<reference evidence="5 6" key="1">
    <citation type="journal article" date="2008" name="J. Bacteriol.">
        <title>Complete genome sequence of uropathogenic Proteus mirabilis, a master of both adherence and motility.</title>
        <authorList>
            <person name="Pearson M.M."/>
            <person name="Sebaihia M."/>
            <person name="Churcher C."/>
            <person name="Quail M.A."/>
            <person name="Seshasayee A.S."/>
            <person name="Luscombe N.M."/>
            <person name="Abdellah Z."/>
            <person name="Arrosmith C."/>
            <person name="Atkin B."/>
            <person name="Chillingworth T."/>
            <person name="Hauser H."/>
            <person name="Jagels K."/>
            <person name="Moule S."/>
            <person name="Mungall K."/>
            <person name="Norbertczak H."/>
            <person name="Rabbinowitsch E."/>
            <person name="Walker D."/>
            <person name="Whithead S."/>
            <person name="Thomson N.R."/>
            <person name="Rather P.N."/>
            <person name="Parkhill J."/>
            <person name="Mobley H.L."/>
        </authorList>
    </citation>
    <scope>NUCLEOTIDE SEQUENCE [LARGE SCALE GENOMIC DNA]</scope>
    <source>
        <strain evidence="5 6">HI4320</strain>
    </source>
</reference>
<dbReference type="AlphaFoldDB" id="B4F2X5"/>
<keyword evidence="3" id="KW-0408">Iron</keyword>
<dbReference type="Gene3D" id="3.40.50.11750">
    <property type="entry name" value="HypD, alpha/beta domain 1"/>
    <property type="match status" value="2"/>
</dbReference>
<dbReference type="GO" id="GO:0051539">
    <property type="term" value="F:4 iron, 4 sulfur cluster binding"/>
    <property type="evidence" value="ECO:0007669"/>
    <property type="project" value="TreeGrafter"/>
</dbReference>
<dbReference type="InterPro" id="IPR042244">
    <property type="entry name" value="HypD_2_sf"/>
</dbReference>
<dbReference type="PANTHER" id="PTHR30149:SF0">
    <property type="entry name" value="HYDROGENASE MATURATION FACTOR HYPD"/>
    <property type="match status" value="1"/>
</dbReference>
<dbReference type="NCBIfam" id="TIGR00075">
    <property type="entry name" value="hypD"/>
    <property type="match status" value="1"/>
</dbReference>
<dbReference type="HOGENOM" id="CLU_048562_1_0_6"/>
<dbReference type="InterPro" id="IPR002780">
    <property type="entry name" value="Hyd_form_HypD"/>
</dbReference>
<accession>B4F2X5</accession>
<dbReference type="PANTHER" id="PTHR30149">
    <property type="entry name" value="HYDROGENASE PROTEIN ASSEMBLY PROTEIN HYPD"/>
    <property type="match status" value="1"/>
</dbReference>
<dbReference type="EMBL" id="AM942759">
    <property type="protein sequence ID" value="CAR40279.1"/>
    <property type="molecule type" value="Genomic_DNA"/>
</dbReference>
<evidence type="ECO:0000256" key="1">
    <source>
        <dbReference type="ARBA" id="ARBA00007888"/>
    </source>
</evidence>
<comment type="similarity">
    <text evidence="1 4">Belongs to the HypD family.</text>
</comment>
<dbReference type="Gene3D" id="6.10.20.100">
    <property type="match status" value="1"/>
</dbReference>
<dbReference type="eggNOG" id="COG0409">
    <property type="taxonomic scope" value="Bacteria"/>
</dbReference>
<evidence type="ECO:0000256" key="2">
    <source>
        <dbReference type="ARBA" id="ARBA00022723"/>
    </source>
</evidence>